<name>A0A1I5PXB5_9BACI</name>
<dbReference type="PANTHER" id="PTHR10068">
    <property type="entry name" value="BONE MARROW PROTEOGLYCAN"/>
    <property type="match status" value="1"/>
</dbReference>
<sequence length="643" mass="70254">MKKLQSKWKYKPLIIATFIMIIQLFLPPLSIHVNAQGENDQEKDENGVILVDETNTYKNTEFYKEHLFGIAGGFHLVGLDTVEKKAHIHGNILANYFNNGGNFGTEELTEVSYLKYIKGGGTLNNTTAHDSVLVVGKDTEIGSVDNGNYWSVNENKVDNPSKTNSPNSLWQDTEIEFIDFDEVKQEVKTLSEKLSKLENNATDVSNEDQNNQAIIVEKSDEFSVYNVKKDDFNFTRSIHIKGFDKENPSTLIINVDMKDKNELSIPNSVASYTDGTKVSTGEVTVWSNANVVWNIYDSSENDNVYRGTIKNTGAVTGSIIAPGATINLNSNINGTAIGEKIVVNAESHRDDYVKTNQTYLTDPEDPNEPTDPADPEDPNEPTDPTDPEDPNEPTDPADPEDPNEPTDPADPEDPNEPTDPADPEDPNEPTDPADPEDPNEPTDPADPEDPNEPTDPADPEDPNEPTDPADPEDPNEPTDPTDPEDPNEPTDPADPEDPNEPTDPADPADPNEPTDPTDPEDPNEPTDPTDPEDPDEPTNPADPEDPEDPNGPTDDSEDSEDPTDPENSTDIKGESDSKNPTGEESTDSENSTDVKGESDSKNPTGEDIEFEQTSTTTIGLGLFALLSALGTGLVLRKNKKIIK</sequence>
<dbReference type="NCBIfam" id="TIGR04215">
    <property type="entry name" value="choice_anch_A"/>
    <property type="match status" value="1"/>
</dbReference>
<dbReference type="RefSeq" id="WP_089831960.1">
    <property type="nucleotide sequence ID" value="NZ_FOXC01000017.1"/>
</dbReference>
<accession>A0A1I5PXB5</accession>
<dbReference type="PANTHER" id="PTHR10068:SF14">
    <property type="entry name" value="CELL WALL ADHESIN EAP1"/>
    <property type="match status" value="1"/>
</dbReference>
<evidence type="ECO:0000256" key="1">
    <source>
        <dbReference type="SAM" id="Coils"/>
    </source>
</evidence>
<proteinExistence type="predicted"/>
<evidence type="ECO:0000259" key="4">
    <source>
        <dbReference type="Pfam" id="PF20597"/>
    </source>
</evidence>
<feature type="transmembrane region" description="Helical" evidence="3">
    <location>
        <begin position="12"/>
        <end position="31"/>
    </location>
</feature>
<feature type="coiled-coil region" evidence="1">
    <location>
        <begin position="180"/>
        <end position="207"/>
    </location>
</feature>
<dbReference type="AlphaFoldDB" id="A0A1I5PXB5"/>
<feature type="compositionally biased region" description="Acidic residues" evidence="2">
    <location>
        <begin position="515"/>
        <end position="564"/>
    </location>
</feature>
<dbReference type="Proteomes" id="UP000242243">
    <property type="component" value="Unassembled WGS sequence"/>
</dbReference>
<evidence type="ECO:0000256" key="2">
    <source>
        <dbReference type="SAM" id="MobiDB-lite"/>
    </source>
</evidence>
<feature type="region of interest" description="Disordered" evidence="2">
    <location>
        <begin position="357"/>
        <end position="612"/>
    </location>
</feature>
<keyword evidence="1" id="KW-0175">Coiled coil</keyword>
<feature type="transmembrane region" description="Helical" evidence="3">
    <location>
        <begin position="618"/>
        <end position="635"/>
    </location>
</feature>
<feature type="compositionally biased region" description="Acidic residues" evidence="2">
    <location>
        <begin position="362"/>
        <end position="500"/>
    </location>
</feature>
<reference evidence="5 6" key="1">
    <citation type="submission" date="2016-10" db="EMBL/GenBank/DDBJ databases">
        <authorList>
            <person name="de Groot N.N."/>
        </authorList>
    </citation>
    <scope>NUCLEOTIDE SEQUENCE [LARGE SCALE GENOMIC DNA]</scope>
    <source>
        <strain evidence="5 6">DSM 17073</strain>
    </source>
</reference>
<dbReference type="EMBL" id="FOXC01000017">
    <property type="protein sequence ID" value="SFP38587.1"/>
    <property type="molecule type" value="Genomic_DNA"/>
</dbReference>
<feature type="compositionally biased region" description="Polar residues" evidence="2">
    <location>
        <begin position="578"/>
        <end position="591"/>
    </location>
</feature>
<feature type="domain" description="Choice-of-anchor A" evidence="4">
    <location>
        <begin position="68"/>
        <end position="348"/>
    </location>
</feature>
<keyword evidence="3" id="KW-0812">Transmembrane</keyword>
<evidence type="ECO:0000313" key="6">
    <source>
        <dbReference type="Proteomes" id="UP000242243"/>
    </source>
</evidence>
<protein>
    <submittedName>
        <fullName evidence="5">Choice-of-anchor A domain-containing protein</fullName>
    </submittedName>
</protein>
<gene>
    <name evidence="5" type="ORF">SAMN05421839_11724</name>
</gene>
<dbReference type="Pfam" id="PF20597">
    <property type="entry name" value="pAdhesive_15"/>
    <property type="match status" value="1"/>
</dbReference>
<keyword evidence="3" id="KW-0472">Membrane</keyword>
<evidence type="ECO:0000313" key="5">
    <source>
        <dbReference type="EMBL" id="SFP38587.1"/>
    </source>
</evidence>
<dbReference type="STRING" id="306540.SAMN05421839_11724"/>
<organism evidence="5 6">
    <name type="scientific">Halolactibacillus halophilus</name>
    <dbReference type="NCBI Taxonomy" id="306540"/>
    <lineage>
        <taxon>Bacteria</taxon>
        <taxon>Bacillati</taxon>
        <taxon>Bacillota</taxon>
        <taxon>Bacilli</taxon>
        <taxon>Bacillales</taxon>
        <taxon>Bacillaceae</taxon>
        <taxon>Halolactibacillus</taxon>
    </lineage>
</organism>
<dbReference type="InterPro" id="IPR026588">
    <property type="entry name" value="Choice_anch_A"/>
</dbReference>
<evidence type="ECO:0000256" key="3">
    <source>
        <dbReference type="SAM" id="Phobius"/>
    </source>
</evidence>
<keyword evidence="3" id="KW-1133">Transmembrane helix</keyword>